<dbReference type="InterPro" id="IPR006549">
    <property type="entry name" value="HAD-SF_hydro_IIIA"/>
</dbReference>
<dbReference type="InterPro" id="IPR050486">
    <property type="entry name" value="Mannose-1P_guanyltransferase"/>
</dbReference>
<keyword evidence="7" id="KW-1185">Reference proteome</keyword>
<dbReference type="GO" id="GO:0016791">
    <property type="term" value="F:phosphatase activity"/>
    <property type="evidence" value="ECO:0007669"/>
    <property type="project" value="InterPro"/>
</dbReference>
<keyword evidence="3" id="KW-0479">Metal-binding</keyword>
<proteinExistence type="predicted"/>
<dbReference type="Proteomes" id="UP000293952">
    <property type="component" value="Unassembled WGS sequence"/>
</dbReference>
<dbReference type="SUPFAM" id="SSF56784">
    <property type="entry name" value="HAD-like"/>
    <property type="match status" value="1"/>
</dbReference>
<dbReference type="RefSeq" id="WP_130095041.1">
    <property type="nucleotide sequence ID" value="NZ_SETE01000009.1"/>
</dbReference>
<sequence length="412" mass="46406">MEAIILAGGLGTRLKNVSKQMPKSMALIQEKPFLEYQMDLLIAQGVKSFVLSIGYKSEQIQEHFKDSYKNCNVLYAIEKELLGTGGAIKNAMRFTNSENVVVANGDSLVVTDLQKQLQFHIENKADVTLALKRMKNFERYGTVKLDEQSRITNFIEKQPISEGIINAGLYIFNVKSYTEREWPQKFSVEKDYFEACVNDAKMLGFLMNGYFLDIGIPSDFQKAQTEIGSFFKIDKSWTLFLDRDGVINKKRDNDYVKNLDELEFLPGALKAISTLNKYFHKIFIVTNQQGIGKGLMSVEDLKVVHDKVVSSVKENGGNIDEVYFAPDLASAANQLRKPNIGMAEKAKSDFPSVEFHKSIMVGDSLSDMEFGKNAGMVNVYISEVGSEEYYSCKSLIDFASLIDAIFESERLV</sequence>
<dbReference type="AlphaFoldDB" id="A0A4Q4KEJ6"/>
<evidence type="ECO:0000256" key="3">
    <source>
        <dbReference type="ARBA" id="ARBA00022723"/>
    </source>
</evidence>
<accession>A0A4Q4KEJ6</accession>
<evidence type="ECO:0000313" key="6">
    <source>
        <dbReference type="EMBL" id="RYM31355.1"/>
    </source>
</evidence>
<dbReference type="InterPro" id="IPR023214">
    <property type="entry name" value="HAD_sf"/>
</dbReference>
<dbReference type="Gene3D" id="3.90.550.10">
    <property type="entry name" value="Spore Coat Polysaccharide Biosynthesis Protein SpsA, Chain A"/>
    <property type="match status" value="1"/>
</dbReference>
<dbReference type="InterPro" id="IPR029044">
    <property type="entry name" value="Nucleotide-diphossugar_trans"/>
</dbReference>
<reference evidence="6 7" key="1">
    <citation type="submission" date="2019-02" db="EMBL/GenBank/DDBJ databases">
        <title>Genome sequence of the sea-ice species Brumimicrobium glaciale.</title>
        <authorList>
            <person name="Bowman J.P."/>
        </authorList>
    </citation>
    <scope>NUCLEOTIDE SEQUENCE [LARGE SCALE GENOMIC DNA]</scope>
    <source>
        <strain evidence="6 7">IC156</strain>
    </source>
</reference>
<dbReference type="CDD" id="cd06915">
    <property type="entry name" value="NTP_transferase_WcbM_like"/>
    <property type="match status" value="1"/>
</dbReference>
<dbReference type="NCBIfam" id="TIGR01656">
    <property type="entry name" value="Histidinol-ppas"/>
    <property type="match status" value="1"/>
</dbReference>
<dbReference type="PANTHER" id="PTHR22572">
    <property type="entry name" value="SUGAR-1-PHOSPHATE GUANYL TRANSFERASE"/>
    <property type="match status" value="1"/>
</dbReference>
<evidence type="ECO:0000256" key="4">
    <source>
        <dbReference type="ARBA" id="ARBA00022801"/>
    </source>
</evidence>
<organism evidence="6 7">
    <name type="scientific">Brumimicrobium glaciale</name>
    <dbReference type="NCBI Taxonomy" id="200475"/>
    <lineage>
        <taxon>Bacteria</taxon>
        <taxon>Pseudomonadati</taxon>
        <taxon>Bacteroidota</taxon>
        <taxon>Flavobacteriia</taxon>
        <taxon>Flavobacteriales</taxon>
        <taxon>Crocinitomicaceae</taxon>
        <taxon>Brumimicrobium</taxon>
    </lineage>
</organism>
<evidence type="ECO:0000256" key="1">
    <source>
        <dbReference type="ARBA" id="ARBA00001946"/>
    </source>
</evidence>
<dbReference type="SUPFAM" id="SSF53448">
    <property type="entry name" value="Nucleotide-diphospho-sugar transferases"/>
    <property type="match status" value="1"/>
</dbReference>
<evidence type="ECO:0000313" key="7">
    <source>
        <dbReference type="Proteomes" id="UP000293952"/>
    </source>
</evidence>
<dbReference type="InterPro" id="IPR013954">
    <property type="entry name" value="PNK3P"/>
</dbReference>
<evidence type="ECO:0000256" key="2">
    <source>
        <dbReference type="ARBA" id="ARBA00022490"/>
    </source>
</evidence>
<dbReference type="Gene3D" id="3.40.50.1000">
    <property type="entry name" value="HAD superfamily/HAD-like"/>
    <property type="match status" value="1"/>
</dbReference>
<dbReference type="Pfam" id="PF08645">
    <property type="entry name" value="PNK3P"/>
    <property type="match status" value="1"/>
</dbReference>
<keyword evidence="2" id="KW-0963">Cytoplasm</keyword>
<comment type="cofactor">
    <cofactor evidence="1">
        <name>Mg(2+)</name>
        <dbReference type="ChEBI" id="CHEBI:18420"/>
    </cofactor>
</comment>
<dbReference type="InterPro" id="IPR006543">
    <property type="entry name" value="Histidinol-phos"/>
</dbReference>
<name>A0A4Q4KEJ6_9FLAO</name>
<dbReference type="NCBIfam" id="TIGR01662">
    <property type="entry name" value="HAD-SF-IIIA"/>
    <property type="match status" value="1"/>
</dbReference>
<protein>
    <submittedName>
        <fullName evidence="6">HAD-IIIA family hydrolase</fullName>
    </submittedName>
</protein>
<dbReference type="GO" id="GO:0046872">
    <property type="term" value="F:metal ion binding"/>
    <property type="evidence" value="ECO:0007669"/>
    <property type="project" value="UniProtKB-KW"/>
</dbReference>
<dbReference type="InterPro" id="IPR005835">
    <property type="entry name" value="NTP_transferase_dom"/>
</dbReference>
<dbReference type="EMBL" id="SETE01000009">
    <property type="protein sequence ID" value="RYM31355.1"/>
    <property type="molecule type" value="Genomic_DNA"/>
</dbReference>
<evidence type="ECO:0000259" key="5">
    <source>
        <dbReference type="Pfam" id="PF00483"/>
    </source>
</evidence>
<dbReference type="OrthoDB" id="9813880at2"/>
<keyword evidence="4 6" id="KW-0378">Hydrolase</keyword>
<comment type="caution">
    <text evidence="6">The sequence shown here is derived from an EMBL/GenBank/DDBJ whole genome shotgun (WGS) entry which is preliminary data.</text>
</comment>
<feature type="domain" description="Nucleotidyl transferase" evidence="5">
    <location>
        <begin position="3"/>
        <end position="227"/>
    </location>
</feature>
<dbReference type="Pfam" id="PF00483">
    <property type="entry name" value="NTP_transferase"/>
    <property type="match status" value="1"/>
</dbReference>
<dbReference type="CDD" id="cd07503">
    <property type="entry name" value="HAD_HisB-N"/>
    <property type="match status" value="1"/>
</dbReference>
<gene>
    <name evidence="6" type="ORF">ERX46_16880</name>
</gene>
<dbReference type="InterPro" id="IPR036412">
    <property type="entry name" value="HAD-like_sf"/>
</dbReference>